<dbReference type="InterPro" id="IPR034405">
    <property type="entry name" value="F420"/>
</dbReference>
<dbReference type="SFLD" id="SFLDG01388">
    <property type="entry name" value="7_8-didemethyl-8-hydroxy-5-dea"/>
    <property type="match status" value="1"/>
</dbReference>
<evidence type="ECO:0000256" key="6">
    <source>
        <dbReference type="ARBA" id="ARBA00023014"/>
    </source>
</evidence>
<feature type="domain" description="Radical SAM core" evidence="7">
    <location>
        <begin position="53"/>
        <end position="291"/>
    </location>
</feature>
<dbReference type="NCBIfam" id="TIGR00423">
    <property type="entry name" value="CofH family radical SAM protein"/>
    <property type="match status" value="1"/>
</dbReference>
<reference evidence="8" key="1">
    <citation type="submission" date="2014-09" db="EMBL/GenBank/DDBJ databases">
        <authorList>
            <person name="Probst J Alexander"/>
        </authorList>
    </citation>
    <scope>NUCLEOTIDE SEQUENCE</scope>
</reference>
<dbReference type="SFLD" id="SFLDS00029">
    <property type="entry name" value="Radical_SAM"/>
    <property type="match status" value="1"/>
</dbReference>
<comment type="cofactor">
    <cofactor evidence="1">
        <name>[4Fe-4S] cluster</name>
        <dbReference type="ChEBI" id="CHEBI:49883"/>
    </cofactor>
</comment>
<dbReference type="PANTHER" id="PTHR43076">
    <property type="entry name" value="FO SYNTHASE (COFH)"/>
    <property type="match status" value="1"/>
</dbReference>
<accession>A0A098E5Y2</accession>
<proteinExistence type="predicted"/>
<name>A0A098E5Y2_9ZZZZ</name>
<keyword evidence="3" id="KW-0949">S-adenosyl-L-methionine</keyword>
<dbReference type="SFLD" id="SFLDF00343">
    <property type="entry name" value="aminofutalosine_synthase_(mqnE"/>
    <property type="match status" value="1"/>
</dbReference>
<dbReference type="GO" id="GO:0016765">
    <property type="term" value="F:transferase activity, transferring alkyl or aryl (other than methyl) groups"/>
    <property type="evidence" value="ECO:0007669"/>
    <property type="project" value="InterPro"/>
</dbReference>
<evidence type="ECO:0000313" key="8">
    <source>
        <dbReference type="EMBL" id="CEG11168.1"/>
    </source>
</evidence>
<dbReference type="SFLD" id="SFLDG01389">
    <property type="entry name" value="menaquinone_synthsis_involved"/>
    <property type="match status" value="1"/>
</dbReference>
<dbReference type="Pfam" id="PF04055">
    <property type="entry name" value="Radical_SAM"/>
    <property type="match status" value="1"/>
</dbReference>
<sequence length="366" mass="41055">MKSNPEISEILERAVKCEKISEKDGIALMNSNALLNLGIAADKIRKQKVGDIVSFVLNLHINYTNICVSKCGLCAYYKDKEDSKGYVMSINEILESIKKARQISNISEVHIVGSLNDEIQVEYYENILIETRKNFPNLAIKAFTATEIFFIAKQNKSTVKEILERFKDAGLNFMPGGGAEILNDEIRNKICPNKLKSDEWLNVMETAHKLGIRSNATMLYGHIESNEDRVGHILKLRDLQEKTNGFLGFIPLSFHPKGTNLYKKGLVTMPVSGTDDLKVIAIARILLNNFDNIRAYWVMLGKNLAQVALHYGANDFDGTIGNENITYEAGKISERSAGIEELKNLIKGADRIPAIRTTDYKILKIL</sequence>
<dbReference type="GO" id="GO:0051539">
    <property type="term" value="F:4 iron, 4 sulfur cluster binding"/>
    <property type="evidence" value="ECO:0007669"/>
    <property type="project" value="UniProtKB-KW"/>
</dbReference>
<dbReference type="Pfam" id="PF19288">
    <property type="entry name" value="CofH_C"/>
    <property type="match status" value="1"/>
</dbReference>
<keyword evidence="2" id="KW-0004">4Fe-4S</keyword>
<dbReference type="InterPro" id="IPR045567">
    <property type="entry name" value="CofH/MnqC-like_C"/>
</dbReference>
<dbReference type="SFLD" id="SFLDG01064">
    <property type="entry name" value="F420__menaquinone_cofactor_bio"/>
    <property type="match status" value="1"/>
</dbReference>
<gene>
    <name evidence="8" type="primary">cofH</name>
    <name evidence="8" type="ORF">MSIBF_A1260003</name>
</gene>
<dbReference type="InterPro" id="IPR007197">
    <property type="entry name" value="rSAM"/>
</dbReference>
<evidence type="ECO:0000259" key="7">
    <source>
        <dbReference type="PROSITE" id="PS51918"/>
    </source>
</evidence>
<dbReference type="InterPro" id="IPR006638">
    <property type="entry name" value="Elp3/MiaA/NifB-like_rSAM"/>
</dbReference>
<dbReference type="InterPro" id="IPR020050">
    <property type="entry name" value="FO_synthase_su2"/>
</dbReference>
<dbReference type="SMART" id="SM00729">
    <property type="entry name" value="Elp3"/>
    <property type="match status" value="1"/>
</dbReference>
<dbReference type="SFLD" id="SFLDF00342">
    <property type="entry name" value="cyclic_dehypoxanthine_futalosi"/>
    <property type="match status" value="1"/>
</dbReference>
<dbReference type="GO" id="GO:0044689">
    <property type="term" value="F:7,8-didemethyl-8-hydroxy-5-deazariboflavin synthase activity"/>
    <property type="evidence" value="ECO:0007669"/>
    <property type="project" value="TreeGrafter"/>
</dbReference>
<dbReference type="SUPFAM" id="SSF102114">
    <property type="entry name" value="Radical SAM enzymes"/>
    <property type="match status" value="1"/>
</dbReference>
<protein>
    <submittedName>
        <fullName evidence="8">FO synthase subunit 2</fullName>
        <ecNumber evidence="8">2.5.1.77</ecNumber>
    </submittedName>
</protein>
<dbReference type="EC" id="2.5.1.77" evidence="8"/>
<keyword evidence="8" id="KW-0808">Transferase</keyword>
<evidence type="ECO:0000256" key="3">
    <source>
        <dbReference type="ARBA" id="ARBA00022691"/>
    </source>
</evidence>
<dbReference type="InterPro" id="IPR013785">
    <property type="entry name" value="Aldolase_TIM"/>
</dbReference>
<dbReference type="GO" id="GO:0046872">
    <property type="term" value="F:metal ion binding"/>
    <property type="evidence" value="ECO:0007669"/>
    <property type="project" value="UniProtKB-KW"/>
</dbReference>
<evidence type="ECO:0000256" key="4">
    <source>
        <dbReference type="ARBA" id="ARBA00022723"/>
    </source>
</evidence>
<dbReference type="InterPro" id="IPR058240">
    <property type="entry name" value="rSAM_sf"/>
</dbReference>
<keyword evidence="4" id="KW-0479">Metal-binding</keyword>
<dbReference type="PIRSF" id="PIRSF004762">
    <property type="entry name" value="CHP00423"/>
    <property type="match status" value="1"/>
</dbReference>
<evidence type="ECO:0000256" key="5">
    <source>
        <dbReference type="ARBA" id="ARBA00023004"/>
    </source>
</evidence>
<keyword evidence="5" id="KW-0408">Iron</keyword>
<evidence type="ECO:0000256" key="2">
    <source>
        <dbReference type="ARBA" id="ARBA00022485"/>
    </source>
</evidence>
<dbReference type="PROSITE" id="PS51918">
    <property type="entry name" value="RADICAL_SAM"/>
    <property type="match status" value="1"/>
</dbReference>
<dbReference type="Gene3D" id="3.20.20.70">
    <property type="entry name" value="Aldolase class I"/>
    <property type="match status" value="1"/>
</dbReference>
<dbReference type="AlphaFoldDB" id="A0A098E5Y2"/>
<evidence type="ECO:0000256" key="1">
    <source>
        <dbReference type="ARBA" id="ARBA00001966"/>
    </source>
</evidence>
<organism evidence="8">
    <name type="scientific">groundwater metagenome</name>
    <dbReference type="NCBI Taxonomy" id="717931"/>
    <lineage>
        <taxon>unclassified sequences</taxon>
        <taxon>metagenomes</taxon>
        <taxon>ecological metagenomes</taxon>
    </lineage>
</organism>
<dbReference type="EMBL" id="CCXY01000031">
    <property type="protein sequence ID" value="CEG11168.1"/>
    <property type="molecule type" value="Genomic_DNA"/>
</dbReference>
<keyword evidence="6" id="KW-0411">Iron-sulfur</keyword>
<dbReference type="PANTHER" id="PTHR43076:SF7">
    <property type="entry name" value="AMINODEOXYFUTALOSINE SYNTHASE"/>
    <property type="match status" value="1"/>
</dbReference>